<dbReference type="PANTHER" id="PTHR39324">
    <property type="entry name" value="CALCIUM DODECIN"/>
    <property type="match status" value="1"/>
</dbReference>
<proteinExistence type="predicted"/>
<reference evidence="1 2" key="1">
    <citation type="submission" date="2024-09" db="EMBL/GenBank/DDBJ databases">
        <authorList>
            <person name="Pan X."/>
        </authorList>
    </citation>
    <scope>NUCLEOTIDE SEQUENCE [LARGE SCALE GENOMIC DNA]</scope>
    <source>
        <strain evidence="1 2">B2969</strain>
    </source>
</reference>
<sequence>MVVDRDVGKPILARLLKADALPSRCRRDQYGLVGIERLGVMMSVYRVIDVIGTSASSWEEAAREAITTAAGSLHDLRVAEVTKQDVVVGEDGTLLFRARIQLSFKYAPE</sequence>
<accession>A0ABW7Q1R7</accession>
<evidence type="ECO:0000313" key="1">
    <source>
        <dbReference type="EMBL" id="MFH8248771.1"/>
    </source>
</evidence>
<dbReference type="InterPro" id="IPR025543">
    <property type="entry name" value="Dodecin-like"/>
</dbReference>
<dbReference type="Proteomes" id="UP001610861">
    <property type="component" value="Unassembled WGS sequence"/>
</dbReference>
<comment type="caution">
    <text evidence="1">The sequence shown here is derived from an EMBL/GenBank/DDBJ whole genome shotgun (WGS) entry which is preliminary data.</text>
</comment>
<protein>
    <submittedName>
        <fullName evidence="1">Dodecin family protein</fullName>
    </submittedName>
</protein>
<dbReference type="Pfam" id="PF07311">
    <property type="entry name" value="Dodecin"/>
    <property type="match status" value="1"/>
</dbReference>
<evidence type="ECO:0000313" key="2">
    <source>
        <dbReference type="Proteomes" id="UP001610861"/>
    </source>
</evidence>
<gene>
    <name evidence="1" type="ORF">ACH3VR_00205</name>
</gene>
<dbReference type="InterPro" id="IPR009923">
    <property type="entry name" value="Dodecin"/>
</dbReference>
<dbReference type="InterPro" id="IPR036694">
    <property type="entry name" value="Dodecin-like_sf"/>
</dbReference>
<dbReference type="Gene3D" id="3.30.1660.10">
    <property type="entry name" value="Flavin-binding protein dodecin"/>
    <property type="match status" value="1"/>
</dbReference>
<keyword evidence="2" id="KW-1185">Reference proteome</keyword>
<dbReference type="SUPFAM" id="SSF89807">
    <property type="entry name" value="Dodecin-like"/>
    <property type="match status" value="1"/>
</dbReference>
<dbReference type="EMBL" id="JBIQWL010000001">
    <property type="protein sequence ID" value="MFH8248771.1"/>
    <property type="molecule type" value="Genomic_DNA"/>
</dbReference>
<dbReference type="RefSeq" id="WP_396638731.1">
    <property type="nucleotide sequence ID" value="NZ_JBIQWL010000001.1"/>
</dbReference>
<dbReference type="PANTHER" id="PTHR39324:SF1">
    <property type="entry name" value="CALCIUM DODECIN"/>
    <property type="match status" value="1"/>
</dbReference>
<organism evidence="1 2">
    <name type="scientific">Microbacterium alkaliflavum</name>
    <dbReference type="NCBI Taxonomy" id="3248839"/>
    <lineage>
        <taxon>Bacteria</taxon>
        <taxon>Bacillati</taxon>
        <taxon>Actinomycetota</taxon>
        <taxon>Actinomycetes</taxon>
        <taxon>Micrococcales</taxon>
        <taxon>Microbacteriaceae</taxon>
        <taxon>Microbacterium</taxon>
    </lineage>
</organism>
<name>A0ABW7Q1R7_9MICO</name>